<geneLocation type="plasmid" evidence="2">
    <name>pmppla107</name>
</geneLocation>
<evidence type="ECO:0000313" key="1">
    <source>
        <dbReference type="EMBL" id="AXH60095.1"/>
    </source>
</evidence>
<dbReference type="EMBL" id="CP031226">
    <property type="protein sequence ID" value="AXH60095.1"/>
    <property type="molecule type" value="Genomic_DNA"/>
</dbReference>
<protein>
    <submittedName>
        <fullName evidence="1">Uncharacterized protein</fullName>
    </submittedName>
</protein>
<proteinExistence type="predicted"/>
<sequence>MTTKFNESLTMILAMLEDFSEENSELLQAHPELQHHLDIMKKHGVNARLHELKLNAPKGEVPAEPELTVNHLTMSERYLLAQLKRSGGNLAESMLGNDIQRLLDHGFVVREGSEIQITHVGLEMVKPASRTPRQLTPANVLVR</sequence>
<dbReference type="AlphaFoldDB" id="A0AAD0V9X5"/>
<dbReference type="GeneID" id="39474106"/>
<dbReference type="Proteomes" id="UP000006426">
    <property type="component" value="Plasmid pmppla107"/>
</dbReference>
<organism evidence="1 2">
    <name type="scientific">Pseudomonas amygdali pv. lachrymans str. M301315</name>
    <dbReference type="NCBI Taxonomy" id="629260"/>
    <lineage>
        <taxon>Bacteria</taxon>
        <taxon>Pseudomonadati</taxon>
        <taxon>Pseudomonadota</taxon>
        <taxon>Gammaproteobacteria</taxon>
        <taxon>Pseudomonadales</taxon>
        <taxon>Pseudomonadaceae</taxon>
        <taxon>Pseudomonas</taxon>
        <taxon>Pseudomonas amygdali</taxon>
    </lineage>
</organism>
<reference evidence="1 2" key="1">
    <citation type="journal article" date="2011" name="PLoS Pathog.">
        <title>Dynamic evolution of pathogenicity revealed by sequencing and comparative genomics of 19 Pseudomonas syringae isolates.</title>
        <authorList>
            <person name="Baltrus D.A."/>
            <person name="Nishimura M.T."/>
            <person name="Romanchuk A."/>
            <person name="Chang J.H."/>
            <person name="Mukhtar M.S."/>
            <person name="Cherkis K."/>
            <person name="Roach J."/>
            <person name="Grant S.R."/>
            <person name="Jones C.D."/>
            <person name="Dangl J.L."/>
        </authorList>
    </citation>
    <scope>NUCLEOTIDE SEQUENCE [LARGE SCALE GENOMIC DNA]</scope>
    <source>
        <strain evidence="1 2">M301315</strain>
    </source>
</reference>
<name>A0AAD0V9X5_PSEAV</name>
<evidence type="ECO:0000313" key="2">
    <source>
        <dbReference type="Proteomes" id="UP000006426"/>
    </source>
</evidence>
<gene>
    <name evidence="1" type="ORF">PLA107_033325</name>
</gene>
<dbReference type="RefSeq" id="WP_005742821.1">
    <property type="nucleotide sequence ID" value="NZ_CP031226.1"/>
</dbReference>
<accession>A0AAD0V9X5</accession>
<keyword evidence="1" id="KW-0614">Plasmid</keyword>